<keyword evidence="6" id="KW-0677">Repeat</keyword>
<protein>
    <recommendedName>
        <fullName evidence="3 9">Geranylgeranyl transferase type-2 subunit alpha</fullName>
        <ecNumber evidence="2 9">2.5.1.60</ecNumber>
    </recommendedName>
    <alternativeName>
        <fullName evidence="7 9">Geranylgeranyl transferase type II subunit alpha</fullName>
    </alternativeName>
</protein>
<keyword evidence="5 9" id="KW-0808">Transferase</keyword>
<comment type="catalytic activity">
    <reaction evidence="8 9">
        <text>geranylgeranyl diphosphate + L-cysteinyl-[protein] = S-geranylgeranyl-L-cysteinyl-[protein] + diphosphate</text>
        <dbReference type="Rhea" id="RHEA:21240"/>
        <dbReference type="Rhea" id="RHEA-COMP:10131"/>
        <dbReference type="Rhea" id="RHEA-COMP:11537"/>
        <dbReference type="ChEBI" id="CHEBI:29950"/>
        <dbReference type="ChEBI" id="CHEBI:33019"/>
        <dbReference type="ChEBI" id="CHEBI:57533"/>
        <dbReference type="ChEBI" id="CHEBI:86021"/>
        <dbReference type="EC" id="2.5.1.60"/>
    </reaction>
</comment>
<evidence type="ECO:0000256" key="5">
    <source>
        <dbReference type="ARBA" id="ARBA00022679"/>
    </source>
</evidence>
<proteinExistence type="inferred from homology"/>
<dbReference type="EMBL" id="MCFI01000022">
    <property type="protein sequence ID" value="ORY76594.1"/>
    <property type="molecule type" value="Genomic_DNA"/>
</dbReference>
<keyword evidence="4 9" id="KW-0637">Prenyltransferase</keyword>
<evidence type="ECO:0000313" key="11">
    <source>
        <dbReference type="EMBL" id="ORY76594.1"/>
    </source>
</evidence>
<dbReference type="GeneID" id="63784666"/>
<keyword evidence="12" id="KW-1185">Reference proteome</keyword>
<dbReference type="SUPFAM" id="SSF48439">
    <property type="entry name" value="Protein prenylyltransferase"/>
    <property type="match status" value="1"/>
</dbReference>
<evidence type="ECO:0000256" key="1">
    <source>
        <dbReference type="ARBA" id="ARBA00006734"/>
    </source>
</evidence>
<evidence type="ECO:0000256" key="10">
    <source>
        <dbReference type="SAM" id="MobiDB-lite"/>
    </source>
</evidence>
<evidence type="ECO:0000256" key="8">
    <source>
        <dbReference type="ARBA" id="ARBA00047658"/>
    </source>
</evidence>
<feature type="compositionally biased region" description="Polar residues" evidence="10">
    <location>
        <begin position="9"/>
        <end position="18"/>
    </location>
</feature>
<dbReference type="PROSITE" id="PS51147">
    <property type="entry name" value="PFTA"/>
    <property type="match status" value="5"/>
</dbReference>
<evidence type="ECO:0000256" key="6">
    <source>
        <dbReference type="ARBA" id="ARBA00022737"/>
    </source>
</evidence>
<dbReference type="Proteomes" id="UP000193685">
    <property type="component" value="Unassembled WGS sequence"/>
</dbReference>
<evidence type="ECO:0000256" key="9">
    <source>
        <dbReference type="RuleBase" id="RU367120"/>
    </source>
</evidence>
<evidence type="ECO:0000256" key="4">
    <source>
        <dbReference type="ARBA" id="ARBA00022602"/>
    </source>
</evidence>
<comment type="function">
    <text evidence="9">Catalyzes the transfer of a geranyl-geranyl moiety from geranyl-geranyl pyrophosphate to cysteines occuring in specific C-terminal amino acid sequences.</text>
</comment>
<dbReference type="GO" id="GO:0004663">
    <property type="term" value="F:Rab geranylgeranyltransferase activity"/>
    <property type="evidence" value="ECO:0007669"/>
    <property type="project" value="UniProtKB-UniRule"/>
</dbReference>
<dbReference type="RefSeq" id="XP_040722674.1">
    <property type="nucleotide sequence ID" value="XM_040868067.1"/>
</dbReference>
<gene>
    <name evidence="11" type="ORF">BCR37DRAFT_351389</name>
</gene>
<comment type="caution">
    <text evidence="11">The sequence shown here is derived from an EMBL/GenBank/DDBJ whole genome shotgun (WGS) entry which is preliminary data.</text>
</comment>
<dbReference type="PANTHER" id="PTHR11129">
    <property type="entry name" value="PROTEIN FARNESYLTRANSFERASE ALPHA SUBUNIT/RAB GERANYLGERANYL TRANSFERASE ALPHA SUBUNIT"/>
    <property type="match status" value="1"/>
</dbReference>
<evidence type="ECO:0000256" key="3">
    <source>
        <dbReference type="ARBA" id="ARBA00014772"/>
    </source>
</evidence>
<dbReference type="EC" id="2.5.1.60" evidence="2 9"/>
<organism evidence="11 12">
    <name type="scientific">Protomyces lactucae-debilis</name>
    <dbReference type="NCBI Taxonomy" id="2754530"/>
    <lineage>
        <taxon>Eukaryota</taxon>
        <taxon>Fungi</taxon>
        <taxon>Dikarya</taxon>
        <taxon>Ascomycota</taxon>
        <taxon>Taphrinomycotina</taxon>
        <taxon>Taphrinomycetes</taxon>
        <taxon>Taphrinales</taxon>
        <taxon>Protomycetaceae</taxon>
        <taxon>Protomyces</taxon>
    </lineage>
</organism>
<dbReference type="OrthoDB" id="1658at2759"/>
<sequence length="338" mass="38561">MQAILLNGPQAQSASLFKSQPEAAEDSDEGTDDAPVTGYGGGHGVRKTILDPAAAAAKLAKDTQRAQAYKELSDTVNAMRHAEDYSSDAFANTLALLKLNPEYYTIWNYRRNIFLKGLFPACDKDAQAKQDLITSELKLLQAILQDYPKVYCLWVHRKWCLGQCPWPDWQRELMLVTRMLEQDARNFHVWEYRRYVVGQLEQAEERSLAEREFEYTTAAISHNFSNFSAWHNRTKLIPTLLLEAGDTADVREGRRAQLLKDELTLLKDALFTDPDDQSVWLYHKWLLNPDSGPAEQFPLAPQDVAARIALLQQELEMIDALLEEEPGHVWCLDARCVY</sequence>
<dbReference type="PANTHER" id="PTHR11129:SF2">
    <property type="entry name" value="GERANYLGERANYL TRANSFERASE TYPE-2 SUBUNIT ALPHA"/>
    <property type="match status" value="1"/>
</dbReference>
<dbReference type="OMA" id="RKFPKCY"/>
<evidence type="ECO:0000256" key="7">
    <source>
        <dbReference type="ARBA" id="ARBA00031267"/>
    </source>
</evidence>
<dbReference type="GO" id="GO:0097354">
    <property type="term" value="P:prenylation"/>
    <property type="evidence" value="ECO:0007669"/>
    <property type="project" value="UniProtKB-UniRule"/>
</dbReference>
<feature type="non-terminal residue" evidence="11">
    <location>
        <position position="338"/>
    </location>
</feature>
<dbReference type="Pfam" id="PF01239">
    <property type="entry name" value="PPTA"/>
    <property type="match status" value="5"/>
</dbReference>
<dbReference type="AlphaFoldDB" id="A0A1Y2EZA5"/>
<feature type="region of interest" description="Disordered" evidence="10">
    <location>
        <begin position="1"/>
        <end position="37"/>
    </location>
</feature>
<dbReference type="STRING" id="56484.A0A1Y2EZA5"/>
<name>A0A1Y2EZA5_PROLT</name>
<feature type="compositionally biased region" description="Acidic residues" evidence="10">
    <location>
        <begin position="23"/>
        <end position="32"/>
    </location>
</feature>
<evidence type="ECO:0000313" key="12">
    <source>
        <dbReference type="Proteomes" id="UP000193685"/>
    </source>
</evidence>
<evidence type="ECO:0000256" key="2">
    <source>
        <dbReference type="ARBA" id="ARBA00012656"/>
    </source>
</evidence>
<reference evidence="11 12" key="1">
    <citation type="submission" date="2016-07" db="EMBL/GenBank/DDBJ databases">
        <title>Pervasive Adenine N6-methylation of Active Genes in Fungi.</title>
        <authorList>
            <consortium name="DOE Joint Genome Institute"/>
            <person name="Mondo S.J."/>
            <person name="Dannebaum R.O."/>
            <person name="Kuo R.C."/>
            <person name="Labutti K."/>
            <person name="Haridas S."/>
            <person name="Kuo A."/>
            <person name="Salamov A."/>
            <person name="Ahrendt S.R."/>
            <person name="Lipzen A."/>
            <person name="Sullivan W."/>
            <person name="Andreopoulos W.B."/>
            <person name="Clum A."/>
            <person name="Lindquist E."/>
            <person name="Daum C."/>
            <person name="Ramamoorthy G.K."/>
            <person name="Gryganskyi A."/>
            <person name="Culley D."/>
            <person name="Magnuson J.K."/>
            <person name="James T.Y."/>
            <person name="O'Malley M.A."/>
            <person name="Stajich J.E."/>
            <person name="Spatafora J.W."/>
            <person name="Visel A."/>
            <person name="Grigoriev I.V."/>
        </authorList>
    </citation>
    <scope>NUCLEOTIDE SEQUENCE [LARGE SCALE GENOMIC DNA]</scope>
    <source>
        <strain evidence="11 12">12-1054</strain>
    </source>
</reference>
<dbReference type="Gene3D" id="1.25.40.120">
    <property type="entry name" value="Protein prenylyltransferase"/>
    <property type="match status" value="1"/>
</dbReference>
<dbReference type="FunFam" id="1.25.40.120:FF:000035">
    <property type="entry name" value="Geranylgeranyl transferase type-2 subunit alpha"/>
    <property type="match status" value="1"/>
</dbReference>
<dbReference type="InterPro" id="IPR002088">
    <property type="entry name" value="Prenyl_trans_a"/>
</dbReference>
<dbReference type="GO" id="GO:0005968">
    <property type="term" value="C:Rab-protein geranylgeranyltransferase complex"/>
    <property type="evidence" value="ECO:0007669"/>
    <property type="project" value="TreeGrafter"/>
</dbReference>
<comment type="similarity">
    <text evidence="1 9">Belongs to the protein prenyltransferase subunit alpha family.</text>
</comment>
<accession>A0A1Y2EZA5</accession>